<organism evidence="6 7">
    <name type="scientific">Jatropha curcas</name>
    <name type="common">Barbados nut</name>
    <dbReference type="NCBI Taxonomy" id="180498"/>
    <lineage>
        <taxon>Eukaryota</taxon>
        <taxon>Viridiplantae</taxon>
        <taxon>Streptophyta</taxon>
        <taxon>Embryophyta</taxon>
        <taxon>Tracheophyta</taxon>
        <taxon>Spermatophyta</taxon>
        <taxon>Magnoliopsida</taxon>
        <taxon>eudicotyledons</taxon>
        <taxon>Gunneridae</taxon>
        <taxon>Pentapetalae</taxon>
        <taxon>rosids</taxon>
        <taxon>fabids</taxon>
        <taxon>Malpighiales</taxon>
        <taxon>Euphorbiaceae</taxon>
        <taxon>Crotonoideae</taxon>
        <taxon>Jatropheae</taxon>
        <taxon>Jatropha</taxon>
    </lineage>
</organism>
<dbReference type="InterPro" id="IPR012340">
    <property type="entry name" value="NA-bd_OB-fold"/>
</dbReference>
<keyword evidence="2" id="KW-0158">Chromosome</keyword>
<dbReference type="Gene3D" id="2.40.50.140">
    <property type="entry name" value="Nucleic acid-binding proteins"/>
    <property type="match status" value="2"/>
</dbReference>
<gene>
    <name evidence="6" type="ORF">JCGZ_19093</name>
</gene>
<dbReference type="GO" id="GO:0010521">
    <property type="term" value="F:telomerase inhibitor activity"/>
    <property type="evidence" value="ECO:0007669"/>
    <property type="project" value="TreeGrafter"/>
</dbReference>
<keyword evidence="7" id="KW-1185">Reference proteome</keyword>
<dbReference type="GO" id="GO:0032210">
    <property type="term" value="P:regulation of telomere maintenance via telomerase"/>
    <property type="evidence" value="ECO:0007669"/>
    <property type="project" value="TreeGrafter"/>
</dbReference>
<evidence type="ECO:0000313" key="7">
    <source>
        <dbReference type="Proteomes" id="UP000027138"/>
    </source>
</evidence>
<protein>
    <recommendedName>
        <fullName evidence="5">Telomeric single stranded DNA binding POT1/Cdc13 domain-containing protein</fullName>
    </recommendedName>
</protein>
<keyword evidence="3" id="KW-0779">Telomere</keyword>
<dbReference type="PANTHER" id="PTHR14513">
    <property type="entry name" value="PROTECTION OF TELOMERES 1"/>
    <property type="match status" value="1"/>
</dbReference>
<evidence type="ECO:0000259" key="5">
    <source>
        <dbReference type="SMART" id="SM00976"/>
    </source>
</evidence>
<dbReference type="Pfam" id="PF25507">
    <property type="entry name" value="OB_POT1A"/>
    <property type="match status" value="1"/>
</dbReference>
<dbReference type="SUPFAM" id="SSF50249">
    <property type="entry name" value="Nucleic acid-binding proteins"/>
    <property type="match status" value="2"/>
</dbReference>
<evidence type="ECO:0000256" key="2">
    <source>
        <dbReference type="ARBA" id="ARBA00022454"/>
    </source>
</evidence>
<dbReference type="GO" id="GO:0000783">
    <property type="term" value="C:nuclear telomere cap complex"/>
    <property type="evidence" value="ECO:0007669"/>
    <property type="project" value="TreeGrafter"/>
</dbReference>
<dbReference type="InterPro" id="IPR057620">
    <property type="entry name" value="POT1A/B-like_OB"/>
</dbReference>
<evidence type="ECO:0000313" key="6">
    <source>
        <dbReference type="EMBL" id="KDP28013.1"/>
    </source>
</evidence>
<dbReference type="InterPro" id="IPR011564">
    <property type="entry name" value="Telomer_end-bd_POT1/Cdc13"/>
</dbReference>
<dbReference type="SMART" id="SM00976">
    <property type="entry name" value="Telo_bind"/>
    <property type="match status" value="1"/>
</dbReference>
<evidence type="ECO:0000256" key="3">
    <source>
        <dbReference type="ARBA" id="ARBA00022895"/>
    </source>
</evidence>
<name>A0A067JYX1_JATCU</name>
<dbReference type="PANTHER" id="PTHR14513:SF4">
    <property type="entry name" value="PROTECTION OF TELOMERES PROTEIN 1"/>
    <property type="match status" value="1"/>
</dbReference>
<comment type="subcellular location">
    <subcellularLocation>
        <location evidence="1">Chromosome</location>
        <location evidence="1">Telomere</location>
    </subcellularLocation>
</comment>
<feature type="domain" description="Telomeric single stranded DNA binding POT1/Cdc13" evidence="5">
    <location>
        <begin position="15"/>
        <end position="149"/>
    </location>
</feature>
<evidence type="ECO:0000256" key="1">
    <source>
        <dbReference type="ARBA" id="ARBA00004574"/>
    </source>
</evidence>
<dbReference type="GO" id="GO:0098505">
    <property type="term" value="F:G-rich strand telomeric DNA binding"/>
    <property type="evidence" value="ECO:0007669"/>
    <property type="project" value="TreeGrafter"/>
</dbReference>
<dbReference type="Pfam" id="PF02765">
    <property type="entry name" value="POT1"/>
    <property type="match status" value="1"/>
</dbReference>
<dbReference type="GO" id="GO:0016233">
    <property type="term" value="P:telomere capping"/>
    <property type="evidence" value="ECO:0007669"/>
    <property type="project" value="TreeGrafter"/>
</dbReference>
<dbReference type="CDD" id="cd04497">
    <property type="entry name" value="hPOT1_OB1_like"/>
    <property type="match status" value="1"/>
</dbReference>
<proteinExistence type="predicted"/>
<evidence type="ECO:0000256" key="4">
    <source>
        <dbReference type="ARBA" id="ARBA00023125"/>
    </source>
</evidence>
<reference evidence="6 7" key="1">
    <citation type="journal article" date="2014" name="PLoS ONE">
        <title>Global Analysis of Gene Expression Profiles in Physic Nut (Jatropha curcas L.) Seedlings Exposed to Salt Stress.</title>
        <authorList>
            <person name="Zhang L."/>
            <person name="Zhang C."/>
            <person name="Wu P."/>
            <person name="Chen Y."/>
            <person name="Li M."/>
            <person name="Jiang H."/>
            <person name="Wu G."/>
        </authorList>
    </citation>
    <scope>NUCLEOTIDE SEQUENCE [LARGE SCALE GENOMIC DNA]</scope>
    <source>
        <strain evidence="7">cv. GZQX0401</strain>
        <tissue evidence="6">Young leaves</tissue>
    </source>
</reference>
<dbReference type="AlphaFoldDB" id="A0A067JYX1"/>
<dbReference type="InterPro" id="IPR028389">
    <property type="entry name" value="POT1"/>
</dbReference>
<keyword evidence="4" id="KW-0238">DNA-binding</keyword>
<dbReference type="Proteomes" id="UP000027138">
    <property type="component" value="Unassembled WGS sequence"/>
</dbReference>
<sequence>MDGSRINRSRSSRNIVPISEVVQHVDQKINLVGMVVEFSFPRRSKGTDCVLILKLVDKSQQSPELSVNIFTLRMENLPVVKSYGDLIVLHSVTAKEHDGEVNIVFKKRSSFALYDGRSTDDFSCYQALGSFSLSWSERDCITNLRNWWPNAQLNSGRSEYLISMKDIVADTYFDLVCKVLHISYDISKGQWMFFVWDGMDAPFLSFDGNLVNEEKNPLPLQVESSPLDIDIVRKFFRIGTVLRVLADPSHENIGLQFHGVGKWVRIRNMAAKIFAGMWYGVLNPLSRVRFLTDDDVSVLDCRRKYKERILEFDRLPLWGPAHDLTVIDYHQPEKIQFLTLMDVICHKEDNAIFFCVVRVVAIHHFQCKDFCSLDEIGKHEMRLTLEDSTARIHAFLLEEEQVNFFNGFHSDVLADKIKRLLGVPEHQNLLDEGKFTRHPPLVKCVLDSIKDNTGNIIYYICCTKLT</sequence>
<accession>A0A067JYX1</accession>
<dbReference type="EMBL" id="KK914794">
    <property type="protein sequence ID" value="KDP28013.1"/>
    <property type="molecule type" value="Genomic_DNA"/>
</dbReference>
<dbReference type="OrthoDB" id="2186770at2759"/>